<protein>
    <submittedName>
        <fullName evidence="3">Putative imidazoleglycerol-phosphate dehydratase</fullName>
    </submittedName>
</protein>
<dbReference type="PANTHER" id="PTHR36919">
    <property type="entry name" value="BLR1215 PROTEIN"/>
    <property type="match status" value="1"/>
</dbReference>
<accession>A0A1M4MZP4</accession>
<sequence length="125" mass="13012">MKTFILALAMGVAGVAAQAEGVYGTWQTETSDKGAYLHVRVGPCGEKVCGVIDKVIGGDESITGKTIIWDMADAGGGAFNGGKIWAPDQDKTYKSKMALEGNALIVSGCVLGGAICRSQNWSRVN</sequence>
<reference evidence="4" key="1">
    <citation type="submission" date="2016-09" db="EMBL/GenBank/DDBJ databases">
        <authorList>
            <person name="Wibberg D."/>
        </authorList>
    </citation>
    <scope>NUCLEOTIDE SEQUENCE [LARGE SCALE GENOMIC DNA]</scope>
</reference>
<dbReference type="RefSeq" id="WP_072705864.1">
    <property type="nucleotide sequence ID" value="NZ_FMJB01000044.1"/>
</dbReference>
<dbReference type="Pfam" id="PF09917">
    <property type="entry name" value="DUF2147"/>
    <property type="match status" value="1"/>
</dbReference>
<dbReference type="InterPro" id="IPR019223">
    <property type="entry name" value="DUF2147"/>
</dbReference>
<feature type="domain" description="DUF2147" evidence="2">
    <location>
        <begin position="24"/>
        <end position="123"/>
    </location>
</feature>
<gene>
    <name evidence="3" type="ORF">KARMA_1411</name>
</gene>
<feature type="chain" id="PRO_5009906638" evidence="1">
    <location>
        <begin position="20"/>
        <end position="125"/>
    </location>
</feature>
<organism evidence="3 4">
    <name type="scientific">Donghicola eburneus</name>
    <dbReference type="NCBI Taxonomy" id="393278"/>
    <lineage>
        <taxon>Bacteria</taxon>
        <taxon>Pseudomonadati</taxon>
        <taxon>Pseudomonadota</taxon>
        <taxon>Alphaproteobacteria</taxon>
        <taxon>Rhodobacterales</taxon>
        <taxon>Roseobacteraceae</taxon>
        <taxon>Donghicola</taxon>
    </lineage>
</organism>
<evidence type="ECO:0000313" key="3">
    <source>
        <dbReference type="EMBL" id="SCM67218.1"/>
    </source>
</evidence>
<dbReference type="Proteomes" id="UP000184085">
    <property type="component" value="Unassembled WGS sequence"/>
</dbReference>
<evidence type="ECO:0000259" key="2">
    <source>
        <dbReference type="Pfam" id="PF09917"/>
    </source>
</evidence>
<dbReference type="PANTHER" id="PTHR36919:SF2">
    <property type="entry name" value="BLL6627 PROTEIN"/>
    <property type="match status" value="1"/>
</dbReference>
<name>A0A1M4MZP4_9RHOB</name>
<dbReference type="EMBL" id="FMJB01000044">
    <property type="protein sequence ID" value="SCM67218.1"/>
    <property type="molecule type" value="Genomic_DNA"/>
</dbReference>
<proteinExistence type="predicted"/>
<dbReference type="Gene3D" id="2.40.128.520">
    <property type="match status" value="1"/>
</dbReference>
<dbReference type="AlphaFoldDB" id="A0A1M4MZP4"/>
<evidence type="ECO:0000313" key="4">
    <source>
        <dbReference type="Proteomes" id="UP000184085"/>
    </source>
</evidence>
<keyword evidence="1" id="KW-0732">Signal</keyword>
<evidence type="ECO:0000256" key="1">
    <source>
        <dbReference type="SAM" id="SignalP"/>
    </source>
</evidence>
<feature type="signal peptide" evidence="1">
    <location>
        <begin position="1"/>
        <end position="19"/>
    </location>
</feature>
<keyword evidence="4" id="KW-1185">Reference proteome</keyword>